<gene>
    <name evidence="1" type="ORF">FB547_11395</name>
</gene>
<dbReference type="OrthoDB" id="9814509at2"/>
<sequence>MNANMLSTLGAGFTDAALGSQAVFRSALQALSHPGRIVELSHDAQAPSQGHGASAALLLALLDPDCRLWLSPSLAGSDAAAWLRFHTGCVLVEEPAQAQFAWIGQGDACPPLDAFAQGSDAYPDQSATCVIDVMEVSAPAEGNQPCWTLRGPGIQDRTVLAVEGLAPAFAAQWSANHALFPRGVDVFLAAPRRIAGLPRTTRIEQEA</sequence>
<dbReference type="EMBL" id="VIVL01000013">
    <property type="protein sequence ID" value="TWD76213.1"/>
    <property type="molecule type" value="Genomic_DNA"/>
</dbReference>
<dbReference type="InterPro" id="IPR038058">
    <property type="entry name" value="PhnH-like_sp"/>
</dbReference>
<dbReference type="GO" id="GO:0019634">
    <property type="term" value="P:organic phosphonate metabolic process"/>
    <property type="evidence" value="ECO:0007669"/>
    <property type="project" value="InterPro"/>
</dbReference>
<evidence type="ECO:0000313" key="2">
    <source>
        <dbReference type="Proteomes" id="UP000319722"/>
    </source>
</evidence>
<dbReference type="InterPro" id="IPR008772">
    <property type="entry name" value="Phosphonate_metab_PhnH"/>
</dbReference>
<organism evidence="1 2">
    <name type="scientific">Variovorax beijingensis</name>
    <dbReference type="NCBI Taxonomy" id="2496117"/>
    <lineage>
        <taxon>Bacteria</taxon>
        <taxon>Pseudomonadati</taxon>
        <taxon>Pseudomonadota</taxon>
        <taxon>Betaproteobacteria</taxon>
        <taxon>Burkholderiales</taxon>
        <taxon>Comamonadaceae</taxon>
        <taxon>Variovorax</taxon>
    </lineage>
</organism>
<dbReference type="Gene3D" id="3.40.50.11310">
    <property type="entry name" value="Bacterial phosphonate metabolism protein PhnH"/>
    <property type="match status" value="1"/>
</dbReference>
<reference evidence="1 2" key="1">
    <citation type="submission" date="2019-06" db="EMBL/GenBank/DDBJ databases">
        <title>Sorghum-associated microbial communities from plants grown in Nebraska, USA.</title>
        <authorList>
            <person name="Schachtman D."/>
        </authorList>
    </citation>
    <scope>NUCLEOTIDE SEQUENCE [LARGE SCALE GENOMIC DNA]</scope>
    <source>
        <strain evidence="1 2">T529</strain>
    </source>
</reference>
<protein>
    <submittedName>
        <fullName evidence="1">Alpha-D-ribose 1-methylphosphonate 5-triphosphate synthase subunit PhnH</fullName>
    </submittedName>
</protein>
<dbReference type="RefSeq" id="WP_145746966.1">
    <property type="nucleotide sequence ID" value="NZ_VIVL01000013.1"/>
</dbReference>
<dbReference type="PIRSF" id="PIRSF020680">
    <property type="entry name" value="PhnH"/>
    <property type="match status" value="1"/>
</dbReference>
<name>A0A561BBE8_9BURK</name>
<evidence type="ECO:0000313" key="1">
    <source>
        <dbReference type="EMBL" id="TWD76213.1"/>
    </source>
</evidence>
<proteinExistence type="predicted"/>
<dbReference type="Pfam" id="PF05845">
    <property type="entry name" value="PhnH"/>
    <property type="match status" value="1"/>
</dbReference>
<comment type="caution">
    <text evidence="1">The sequence shown here is derived from an EMBL/GenBank/DDBJ whole genome shotgun (WGS) entry which is preliminary data.</text>
</comment>
<dbReference type="SUPFAM" id="SSF159709">
    <property type="entry name" value="PhnH-like"/>
    <property type="match status" value="1"/>
</dbReference>
<dbReference type="NCBIfam" id="TIGR03292">
    <property type="entry name" value="PhnH_redo"/>
    <property type="match status" value="1"/>
</dbReference>
<accession>A0A561BBE8</accession>
<dbReference type="AlphaFoldDB" id="A0A561BBE8"/>
<dbReference type="Proteomes" id="UP000319722">
    <property type="component" value="Unassembled WGS sequence"/>
</dbReference>